<keyword evidence="3 7" id="KW-0963">Cytoplasm</keyword>
<evidence type="ECO:0000256" key="4">
    <source>
        <dbReference type="ARBA" id="ARBA00023015"/>
    </source>
</evidence>
<evidence type="ECO:0000259" key="9">
    <source>
        <dbReference type="Pfam" id="PF02863"/>
    </source>
</evidence>
<dbReference type="PRINTS" id="PR01467">
    <property type="entry name" value="ARGREPRESSOR"/>
</dbReference>
<evidence type="ECO:0000259" key="8">
    <source>
        <dbReference type="Pfam" id="PF01316"/>
    </source>
</evidence>
<keyword evidence="11" id="KW-1185">Reference proteome</keyword>
<dbReference type="InterPro" id="IPR001669">
    <property type="entry name" value="Arg_repress"/>
</dbReference>
<comment type="similarity">
    <text evidence="2 7">Belongs to the ArgR family.</text>
</comment>
<proteinExistence type="inferred from homology"/>
<dbReference type="GO" id="GO:0034618">
    <property type="term" value="F:arginine binding"/>
    <property type="evidence" value="ECO:0007669"/>
    <property type="project" value="InterPro"/>
</dbReference>
<comment type="subcellular location">
    <subcellularLocation>
        <location evidence="1 7">Cytoplasm</location>
    </subcellularLocation>
</comment>
<dbReference type="AlphaFoldDB" id="A0AB33AKM5"/>
<evidence type="ECO:0000256" key="5">
    <source>
        <dbReference type="ARBA" id="ARBA00023125"/>
    </source>
</evidence>
<reference evidence="10 11" key="1">
    <citation type="journal article" date="2013" name="BMC Microbiol.">
        <title>Dynamics of fecal microbial communities in children with diarrhea of unknown etiology and genomic analysis of associated Streptococcus lutetiensis.</title>
        <authorList>
            <person name="Jin D."/>
            <person name="Chen C."/>
            <person name="Li L."/>
            <person name="Lu S."/>
            <person name="Li Z."/>
            <person name="Zhou Z."/>
            <person name="Jing H."/>
            <person name="Xu Y."/>
            <person name="Du P."/>
            <person name="Wang H."/>
            <person name="Xiong Y."/>
            <person name="Zheng H."/>
            <person name="Bai X."/>
            <person name="Sun H."/>
            <person name="Wang L."/>
            <person name="Ye C."/>
            <person name="Gottschalk M."/>
            <person name="Xu J."/>
        </authorList>
    </citation>
    <scope>NUCLEOTIDE SEQUENCE [LARGE SCALE GENOMIC DNA]</scope>
    <source>
        <strain evidence="10 11">033</strain>
    </source>
</reference>
<accession>A0AB33AKM5</accession>
<dbReference type="SUPFAM" id="SSF55252">
    <property type="entry name" value="C-terminal domain of arginine repressor"/>
    <property type="match status" value="1"/>
</dbReference>
<name>A0AB33AKM5_9STRE</name>
<dbReference type="Gene3D" id="3.30.1360.40">
    <property type="match status" value="1"/>
</dbReference>
<dbReference type="GO" id="GO:1900079">
    <property type="term" value="P:regulation of arginine biosynthetic process"/>
    <property type="evidence" value="ECO:0007669"/>
    <property type="project" value="UniProtKB-UniRule"/>
</dbReference>
<dbReference type="InterPro" id="IPR020900">
    <property type="entry name" value="Arg_repress_DNA-bd"/>
</dbReference>
<dbReference type="GO" id="GO:0051259">
    <property type="term" value="P:protein complex oligomerization"/>
    <property type="evidence" value="ECO:0007669"/>
    <property type="project" value="InterPro"/>
</dbReference>
<comment type="function">
    <text evidence="7">Regulates arginine biosynthesis genes.</text>
</comment>
<dbReference type="SUPFAM" id="SSF46785">
    <property type="entry name" value="Winged helix' DNA-binding domain"/>
    <property type="match status" value="1"/>
</dbReference>
<keyword evidence="4 7" id="KW-0805">Transcription regulation</keyword>
<gene>
    <name evidence="7" type="primary">argR</name>
    <name evidence="10" type="ORF">KE3_0591</name>
</gene>
<dbReference type="EMBL" id="CP003025">
    <property type="protein sequence ID" value="AGS05099.1"/>
    <property type="molecule type" value="Genomic_DNA"/>
</dbReference>
<dbReference type="GO" id="GO:0003677">
    <property type="term" value="F:DNA binding"/>
    <property type="evidence" value="ECO:0007669"/>
    <property type="project" value="UniProtKB-KW"/>
</dbReference>
<dbReference type="GO" id="GO:0005737">
    <property type="term" value="C:cytoplasm"/>
    <property type="evidence" value="ECO:0007669"/>
    <property type="project" value="UniProtKB-SubCell"/>
</dbReference>
<dbReference type="InterPro" id="IPR020899">
    <property type="entry name" value="Arg_repress_C"/>
</dbReference>
<keyword evidence="7" id="KW-0028">Amino-acid biosynthesis</keyword>
<dbReference type="PANTHER" id="PTHR34471">
    <property type="entry name" value="ARGININE REPRESSOR"/>
    <property type="match status" value="1"/>
</dbReference>
<dbReference type="KEGG" id="slu:KE3_0591"/>
<dbReference type="GO" id="GO:0006526">
    <property type="term" value="P:L-arginine biosynthetic process"/>
    <property type="evidence" value="ECO:0007669"/>
    <property type="project" value="UniProtKB-KW"/>
</dbReference>
<dbReference type="Gene3D" id="1.10.10.10">
    <property type="entry name" value="Winged helix-like DNA-binding domain superfamily/Winged helix DNA-binding domain"/>
    <property type="match status" value="1"/>
</dbReference>
<keyword evidence="5 7" id="KW-0238">DNA-binding</keyword>
<evidence type="ECO:0000256" key="7">
    <source>
        <dbReference type="HAMAP-Rule" id="MF_00173"/>
    </source>
</evidence>
<feature type="domain" description="Arginine repressor C-terminal" evidence="9">
    <location>
        <begin position="104"/>
        <end position="159"/>
    </location>
</feature>
<protein>
    <recommendedName>
        <fullName evidence="7">Arginine repressor</fullName>
    </recommendedName>
</protein>
<dbReference type="Pfam" id="PF02863">
    <property type="entry name" value="Arg_repressor_C"/>
    <property type="match status" value="1"/>
</dbReference>
<evidence type="ECO:0000313" key="11">
    <source>
        <dbReference type="Proteomes" id="UP000015268"/>
    </source>
</evidence>
<organism evidence="10 11">
    <name type="scientific">Streptococcus lutetiensis 033</name>
    <dbReference type="NCBI Taxonomy" id="1076934"/>
    <lineage>
        <taxon>Bacteria</taxon>
        <taxon>Bacillati</taxon>
        <taxon>Bacillota</taxon>
        <taxon>Bacilli</taxon>
        <taxon>Lactobacillales</taxon>
        <taxon>Streptococcaceae</taxon>
        <taxon>Streptococcus</taxon>
    </lineage>
</organism>
<dbReference type="InterPro" id="IPR036251">
    <property type="entry name" value="Arg_repress_C_sf"/>
</dbReference>
<keyword evidence="7" id="KW-0678">Repressor</keyword>
<evidence type="ECO:0000313" key="10">
    <source>
        <dbReference type="EMBL" id="AGS05099.1"/>
    </source>
</evidence>
<dbReference type="GO" id="GO:0003700">
    <property type="term" value="F:DNA-binding transcription factor activity"/>
    <property type="evidence" value="ECO:0007669"/>
    <property type="project" value="UniProtKB-UniRule"/>
</dbReference>
<dbReference type="Proteomes" id="UP000015268">
    <property type="component" value="Chromosome"/>
</dbReference>
<dbReference type="Pfam" id="PF01316">
    <property type="entry name" value="Arg_repressor"/>
    <property type="match status" value="1"/>
</dbReference>
<dbReference type="PANTHER" id="PTHR34471:SF1">
    <property type="entry name" value="ARGININE REPRESSOR"/>
    <property type="match status" value="1"/>
</dbReference>
<dbReference type="InterPro" id="IPR036388">
    <property type="entry name" value="WH-like_DNA-bd_sf"/>
</dbReference>
<evidence type="ECO:0000256" key="3">
    <source>
        <dbReference type="ARBA" id="ARBA00022490"/>
    </source>
</evidence>
<evidence type="ECO:0000256" key="6">
    <source>
        <dbReference type="ARBA" id="ARBA00023163"/>
    </source>
</evidence>
<keyword evidence="7" id="KW-0055">Arginine biosynthesis</keyword>
<dbReference type="InterPro" id="IPR036390">
    <property type="entry name" value="WH_DNA-bd_sf"/>
</dbReference>
<feature type="domain" description="Arginine repressor DNA-binding" evidence="8">
    <location>
        <begin position="11"/>
        <end position="78"/>
    </location>
</feature>
<dbReference type="HAMAP" id="MF_00173">
    <property type="entry name" value="Arg_repressor"/>
    <property type="match status" value="1"/>
</dbReference>
<comment type="pathway">
    <text evidence="7">Amino-acid biosynthesis; L-arginine biosynthesis [regulation].</text>
</comment>
<evidence type="ECO:0000256" key="2">
    <source>
        <dbReference type="ARBA" id="ARBA00008316"/>
    </source>
</evidence>
<sequence length="166" mass="18588">MLKKRIRNLKMKKSERLELIKKIVAENAVETQHDLLKLLEAEGLTLTQATISRDMNEIGIIKVPSVDGPYIYGLSKDKTKKVGQVSVPIKSTVLAVSEETEGLANMINLDVIPGNSRLIKRFLLEDFKDSLFSVIADDDSLLVVAKTAEDAAAIRQEVRKWMTDHK</sequence>
<evidence type="ECO:0000256" key="1">
    <source>
        <dbReference type="ARBA" id="ARBA00004496"/>
    </source>
</evidence>
<keyword evidence="6 7" id="KW-0804">Transcription</keyword>